<feature type="domain" description="Pyridine nucleotide-disulphide oxidoreductase dimerisation" evidence="8">
    <location>
        <begin position="337"/>
        <end position="435"/>
    </location>
</feature>
<evidence type="ECO:0000256" key="4">
    <source>
        <dbReference type="ARBA" id="ARBA00022827"/>
    </source>
</evidence>
<name>A0A1L8QNU1_9ENTE</name>
<dbReference type="GO" id="GO:0016491">
    <property type="term" value="F:oxidoreductase activity"/>
    <property type="evidence" value="ECO:0007669"/>
    <property type="project" value="UniProtKB-KW"/>
</dbReference>
<keyword evidence="7" id="KW-0676">Redox-active center</keyword>
<keyword evidence="3" id="KW-0285">Flavoprotein</keyword>
<dbReference type="PRINTS" id="PR00411">
    <property type="entry name" value="PNDRDTASEI"/>
</dbReference>
<dbReference type="Gene3D" id="3.30.390.30">
    <property type="match status" value="1"/>
</dbReference>
<dbReference type="Pfam" id="PF02852">
    <property type="entry name" value="Pyr_redox_dim"/>
    <property type="match status" value="1"/>
</dbReference>
<dbReference type="PRINTS" id="PR00368">
    <property type="entry name" value="FADPNR"/>
</dbReference>
<evidence type="ECO:0000259" key="9">
    <source>
        <dbReference type="Pfam" id="PF07992"/>
    </source>
</evidence>
<feature type="domain" description="FAD/NAD(P)-binding" evidence="9">
    <location>
        <begin position="1"/>
        <end position="308"/>
    </location>
</feature>
<comment type="caution">
    <text evidence="10">The sequence shown here is derived from an EMBL/GenBank/DDBJ whole genome shotgun (WGS) entry which is preliminary data.</text>
</comment>
<reference evidence="10 11" key="1">
    <citation type="submission" date="2014-12" db="EMBL/GenBank/DDBJ databases">
        <title>Draft genome sequences of 29 type strains of Enterococci.</title>
        <authorList>
            <person name="Zhong Z."/>
            <person name="Sun Z."/>
            <person name="Liu W."/>
            <person name="Zhang W."/>
            <person name="Zhang H."/>
        </authorList>
    </citation>
    <scope>NUCLEOTIDE SEQUENCE [LARGE SCALE GENOMIC DNA]</scope>
    <source>
        <strain evidence="10 11">DSM 17690</strain>
    </source>
</reference>
<sequence length="454" mass="50619">MRVLIIGGSHGGIATARHLKKINPSVEVIIIEQSNVLGYIGSSLNLYLEKYVPTLEVCRTTSPSQLLTEGINVMIHSKVTAVCPESKSITVTMQDGETKIEDTISYDFLVLAMGSSQYQTSFSEEMEDQVTNYKSLSQAKKAAVTLEASQKVIIIGAGLIGFELAETLSQMNKEVILLDRMNRGLFRYFDDEITSILLRDLPANVQLKLNRNVQSVEIDENNHFKGVQLTHDDLIEGDALIYAINPRPNIELVADIVSVNADGTIETNEYMQTSDPFIYAVGDLVSVYFSQSNTPSYIPLVTNAYRTGIIAATNILLDVKIPFPVVQRTIASELFAYYLASTGINEDEAPYYGLSVQSVSKTYEKSALFSLETDFEITIKFVFDQHSKQLLGGQIISNYEKSLELINTLSGLITKQTTLDEMLTMDFYFNPKFSNPLHFFNDLALEGILKVNRR</sequence>
<evidence type="ECO:0000256" key="5">
    <source>
        <dbReference type="ARBA" id="ARBA00023002"/>
    </source>
</evidence>
<keyword evidence="11" id="KW-1185">Reference proteome</keyword>
<keyword evidence="6" id="KW-0558">Oxidation</keyword>
<dbReference type="SUPFAM" id="SSF55424">
    <property type="entry name" value="FAD/NAD-linked reductases, dimerisation (C-terminal) domain"/>
    <property type="match status" value="1"/>
</dbReference>
<evidence type="ECO:0000256" key="7">
    <source>
        <dbReference type="ARBA" id="ARBA00023284"/>
    </source>
</evidence>
<evidence type="ECO:0000256" key="2">
    <source>
        <dbReference type="ARBA" id="ARBA00009130"/>
    </source>
</evidence>
<evidence type="ECO:0000256" key="6">
    <source>
        <dbReference type="ARBA" id="ARBA00023097"/>
    </source>
</evidence>
<evidence type="ECO:0000259" key="8">
    <source>
        <dbReference type="Pfam" id="PF02852"/>
    </source>
</evidence>
<organism evidence="10 11">
    <name type="scientific">Enterococcus aquimarinus</name>
    <dbReference type="NCBI Taxonomy" id="328396"/>
    <lineage>
        <taxon>Bacteria</taxon>
        <taxon>Bacillati</taxon>
        <taxon>Bacillota</taxon>
        <taxon>Bacilli</taxon>
        <taxon>Lactobacillales</taxon>
        <taxon>Enterococcaceae</taxon>
        <taxon>Enterococcus</taxon>
    </lineage>
</organism>
<protein>
    <recommendedName>
        <fullName evidence="12">Pyridine nucleotide-disulfide oxidoreductase</fullName>
    </recommendedName>
</protein>
<dbReference type="InterPro" id="IPR004099">
    <property type="entry name" value="Pyr_nucl-diS_OxRdtase_dimer"/>
</dbReference>
<dbReference type="Pfam" id="PF07992">
    <property type="entry name" value="Pyr_redox_2"/>
    <property type="match status" value="1"/>
</dbReference>
<dbReference type="STRING" id="328396.RU93_GL001208"/>
<dbReference type="InterPro" id="IPR016156">
    <property type="entry name" value="FAD/NAD-linked_Rdtase_dimer_sf"/>
</dbReference>
<evidence type="ECO:0008006" key="12">
    <source>
        <dbReference type="Google" id="ProtNLM"/>
    </source>
</evidence>
<dbReference type="InterPro" id="IPR023753">
    <property type="entry name" value="FAD/NAD-binding_dom"/>
</dbReference>
<evidence type="ECO:0000256" key="1">
    <source>
        <dbReference type="ARBA" id="ARBA00001974"/>
    </source>
</evidence>
<dbReference type="PANTHER" id="PTHR43429:SF1">
    <property type="entry name" value="NAD(P)H SULFUR OXIDOREDUCTASE (COA-DEPENDENT)"/>
    <property type="match status" value="1"/>
</dbReference>
<dbReference type="InterPro" id="IPR036188">
    <property type="entry name" value="FAD/NAD-bd_sf"/>
</dbReference>
<dbReference type="Proteomes" id="UP000182149">
    <property type="component" value="Unassembled WGS sequence"/>
</dbReference>
<comment type="cofactor">
    <cofactor evidence="1">
        <name>FAD</name>
        <dbReference type="ChEBI" id="CHEBI:57692"/>
    </cofactor>
</comment>
<dbReference type="EMBL" id="JXKD01000020">
    <property type="protein sequence ID" value="OJG09137.1"/>
    <property type="molecule type" value="Genomic_DNA"/>
</dbReference>
<evidence type="ECO:0000313" key="10">
    <source>
        <dbReference type="EMBL" id="OJG09137.1"/>
    </source>
</evidence>
<keyword evidence="5" id="KW-0560">Oxidoreductase</keyword>
<dbReference type="PANTHER" id="PTHR43429">
    <property type="entry name" value="PYRIDINE NUCLEOTIDE-DISULFIDE OXIDOREDUCTASE DOMAIN-CONTAINING"/>
    <property type="match status" value="1"/>
</dbReference>
<keyword evidence="4" id="KW-0274">FAD</keyword>
<dbReference type="RefSeq" id="WP_071875646.1">
    <property type="nucleotide sequence ID" value="NZ_JBHSHF010000018.1"/>
</dbReference>
<dbReference type="OrthoDB" id="9802028at2"/>
<accession>A0A1L8QNU1</accession>
<dbReference type="InterPro" id="IPR050260">
    <property type="entry name" value="FAD-bd_OxRdtase"/>
</dbReference>
<evidence type="ECO:0000256" key="3">
    <source>
        <dbReference type="ARBA" id="ARBA00022630"/>
    </source>
</evidence>
<proteinExistence type="inferred from homology"/>
<gene>
    <name evidence="10" type="ORF">RU93_GL001208</name>
</gene>
<evidence type="ECO:0000313" key="11">
    <source>
        <dbReference type="Proteomes" id="UP000182149"/>
    </source>
</evidence>
<dbReference type="AlphaFoldDB" id="A0A1L8QNU1"/>
<dbReference type="Gene3D" id="3.50.50.60">
    <property type="entry name" value="FAD/NAD(P)-binding domain"/>
    <property type="match status" value="2"/>
</dbReference>
<comment type="similarity">
    <text evidence="2">Belongs to the class-III pyridine nucleotide-disulfide oxidoreductase family.</text>
</comment>
<dbReference type="SUPFAM" id="SSF51905">
    <property type="entry name" value="FAD/NAD(P)-binding domain"/>
    <property type="match status" value="1"/>
</dbReference>